<dbReference type="PANTHER" id="PTHR39206">
    <property type="entry name" value="SLL8004 PROTEIN"/>
    <property type="match status" value="1"/>
</dbReference>
<proteinExistence type="predicted"/>
<dbReference type="PATRIC" id="fig|50340.43.peg.4265"/>
<gene>
    <name evidence="1" type="ORF">PF66_06028</name>
</gene>
<dbReference type="InterPro" id="IPR027417">
    <property type="entry name" value="P-loop_NTPase"/>
</dbReference>
<protein>
    <recommendedName>
        <fullName evidence="3">UDP-N-acetylglucosamine kinase</fullName>
    </recommendedName>
</protein>
<evidence type="ECO:0008006" key="3">
    <source>
        <dbReference type="Google" id="ProtNLM"/>
    </source>
</evidence>
<sequence>MSAPPASERPFIFVLAGVNGAGKSSVGGALLAENGLDWFNPDSFARELTASLGIDPQRANGLAWEHGRQQLENALREGRNHAFETTLGGNTIALMLAQAAQTHDVVMLFCGLSSPEQHLRRVRLRVARGGHDIPQAKIRERWVKSRLNLVALMPYLAHLQVFDNSTDVEPGEEIPDPLLVLEMADGHLLSPDPQDAQALQATPEWARPLVQAAIERLPG</sequence>
<dbReference type="Pfam" id="PF13671">
    <property type="entry name" value="AAA_33"/>
    <property type="match status" value="1"/>
</dbReference>
<evidence type="ECO:0000313" key="1">
    <source>
        <dbReference type="EMBL" id="KPA87398.1"/>
    </source>
</evidence>
<organism evidence="1 2">
    <name type="scientific">Pseudomonas asplenii</name>
    <dbReference type="NCBI Taxonomy" id="53407"/>
    <lineage>
        <taxon>Bacteria</taxon>
        <taxon>Pseudomonadati</taxon>
        <taxon>Pseudomonadota</taxon>
        <taxon>Gammaproteobacteria</taxon>
        <taxon>Pseudomonadales</taxon>
        <taxon>Pseudomonadaceae</taxon>
        <taxon>Pseudomonas</taxon>
    </lineage>
</organism>
<dbReference type="PANTHER" id="PTHR39206:SF1">
    <property type="entry name" value="SLL8004 PROTEIN"/>
    <property type="match status" value="1"/>
</dbReference>
<dbReference type="Proteomes" id="UP000037931">
    <property type="component" value="Unassembled WGS sequence"/>
</dbReference>
<name>A0A0N0VID0_9PSED</name>
<dbReference type="RefSeq" id="WP_054064622.1">
    <property type="nucleotide sequence ID" value="NZ_JSYZ01000030.1"/>
</dbReference>
<dbReference type="SUPFAM" id="SSF52540">
    <property type="entry name" value="P-loop containing nucleoside triphosphate hydrolases"/>
    <property type="match status" value="1"/>
</dbReference>
<accession>A0A0N0VID0</accession>
<comment type="caution">
    <text evidence="1">The sequence shown here is derived from an EMBL/GenBank/DDBJ whole genome shotgun (WGS) entry which is preliminary data.</text>
</comment>
<reference evidence="1 2" key="1">
    <citation type="journal article" date="2015" name="PLoS ONE">
        <title>Rice-Infecting Pseudomonas Genomes Are Highly Accessorized and Harbor Multiple Putative Virulence Mechanisms to Cause Sheath Brown Rot.</title>
        <authorList>
            <person name="Quibod I.L."/>
            <person name="Grande G."/>
            <person name="Oreiro E.G."/>
            <person name="Borja F.N."/>
            <person name="Dossa G.S."/>
            <person name="Mauleon R."/>
            <person name="Cruz C.V."/>
            <person name="Oliva R."/>
        </authorList>
    </citation>
    <scope>NUCLEOTIDE SEQUENCE [LARGE SCALE GENOMIC DNA]</scope>
    <source>
        <strain evidence="1 2">IRRI 6609</strain>
    </source>
</reference>
<dbReference type="STRING" id="50340.PF66_06028"/>
<evidence type="ECO:0000313" key="2">
    <source>
        <dbReference type="Proteomes" id="UP000037931"/>
    </source>
</evidence>
<keyword evidence="2" id="KW-1185">Reference proteome</keyword>
<dbReference type="Gene3D" id="3.40.50.300">
    <property type="entry name" value="P-loop containing nucleotide triphosphate hydrolases"/>
    <property type="match status" value="1"/>
</dbReference>
<dbReference type="OrthoDB" id="9791543at2"/>
<dbReference type="EMBL" id="JSYZ01000030">
    <property type="protein sequence ID" value="KPA87398.1"/>
    <property type="molecule type" value="Genomic_DNA"/>
</dbReference>
<dbReference type="AlphaFoldDB" id="A0A0N0VID0"/>